<sequence>MHHSSRLYAAVGAVLVTASALPASAHPARALDTTHLPPPPVPGSRAPGPPATDGSPRLEGTVTAAALRAKAEDCSRVSKGLYRTDRGRPADVPVCGRKGAVFWKADLDVDCDGQVTTRCNKKTDPGFHGDTAFRQSDGEPLNAEEVPYVVVPAPSRTWDHAASGIRGGGVAAVVHEDRVEYAVVGDTGPSGLVGEASYAAALSLGIDPDPARGGVPSGVTYILFKDSEVTPIESRSSAVRLGSELARKFLQED</sequence>
<dbReference type="GO" id="GO:0000272">
    <property type="term" value="P:polysaccharide catabolic process"/>
    <property type="evidence" value="ECO:0007669"/>
    <property type="project" value="UniProtKB-KW"/>
</dbReference>
<proteinExistence type="predicted"/>
<evidence type="ECO:0000256" key="5">
    <source>
        <dbReference type="ARBA" id="ARBA00023277"/>
    </source>
</evidence>
<feature type="signal peptide" evidence="9">
    <location>
        <begin position="1"/>
        <end position="25"/>
    </location>
</feature>
<dbReference type="Proteomes" id="UP000189677">
    <property type="component" value="Chromosome"/>
</dbReference>
<organism evidence="10 11">
    <name type="scientific">Streptomyces niveus</name>
    <name type="common">Streptomyces spheroides</name>
    <dbReference type="NCBI Taxonomy" id="193462"/>
    <lineage>
        <taxon>Bacteria</taxon>
        <taxon>Bacillati</taxon>
        <taxon>Actinomycetota</taxon>
        <taxon>Actinomycetes</taxon>
        <taxon>Kitasatosporales</taxon>
        <taxon>Streptomycetaceae</taxon>
        <taxon>Streptomyces</taxon>
    </lineage>
</organism>
<dbReference type="GO" id="GO:0005576">
    <property type="term" value="C:extracellular region"/>
    <property type="evidence" value="ECO:0007669"/>
    <property type="project" value="UniProtKB-SubCell"/>
</dbReference>
<evidence type="ECO:0000256" key="1">
    <source>
        <dbReference type="ARBA" id="ARBA00004613"/>
    </source>
</evidence>
<dbReference type="GO" id="GO:0016977">
    <property type="term" value="F:chitosanase activity"/>
    <property type="evidence" value="ECO:0007669"/>
    <property type="project" value="InterPro"/>
</dbReference>
<dbReference type="EMBL" id="CP018047">
    <property type="protein sequence ID" value="AQU70050.1"/>
    <property type="molecule type" value="Genomic_DNA"/>
</dbReference>
<evidence type="ECO:0000256" key="4">
    <source>
        <dbReference type="ARBA" id="ARBA00022801"/>
    </source>
</evidence>
<evidence type="ECO:0000313" key="10">
    <source>
        <dbReference type="EMBL" id="AQU70050.1"/>
    </source>
</evidence>
<protein>
    <submittedName>
        <fullName evidence="10">Uncharacterized protein</fullName>
    </submittedName>
</protein>
<name>A0A1U9R0T6_STRNV</name>
<feature type="region of interest" description="Disordered" evidence="8">
    <location>
        <begin position="30"/>
        <end position="58"/>
    </location>
</feature>
<dbReference type="Pfam" id="PF07335">
    <property type="entry name" value="Glyco_hydro_75"/>
    <property type="match status" value="1"/>
</dbReference>
<evidence type="ECO:0000256" key="2">
    <source>
        <dbReference type="ARBA" id="ARBA00022525"/>
    </source>
</evidence>
<dbReference type="RefSeq" id="WP_107433957.1">
    <property type="nucleotide sequence ID" value="NZ_CP018047.1"/>
</dbReference>
<gene>
    <name evidence="10" type="ORF">BBN63_31610</name>
</gene>
<evidence type="ECO:0000256" key="8">
    <source>
        <dbReference type="SAM" id="MobiDB-lite"/>
    </source>
</evidence>
<keyword evidence="2" id="KW-0964">Secreted</keyword>
<keyword evidence="5" id="KW-0119">Carbohydrate metabolism</keyword>
<dbReference type="InterPro" id="IPR009939">
    <property type="entry name" value="Chitosanase_fungal"/>
</dbReference>
<keyword evidence="4" id="KW-0378">Hydrolase</keyword>
<keyword evidence="11" id="KW-1185">Reference proteome</keyword>
<accession>A0A1U9R0T6</accession>
<keyword evidence="7" id="KW-0624">Polysaccharide degradation</keyword>
<feature type="chain" id="PRO_5039023989" evidence="9">
    <location>
        <begin position="26"/>
        <end position="253"/>
    </location>
</feature>
<dbReference type="AlphaFoldDB" id="A0A1U9R0T6"/>
<dbReference type="KEGG" id="snw:BBN63_31610"/>
<dbReference type="PANTHER" id="PTHR42061:SF6">
    <property type="entry name" value="ENDO-CHITOSANASE"/>
    <property type="match status" value="1"/>
</dbReference>
<reference evidence="10 11" key="1">
    <citation type="submission" date="2016-11" db="EMBL/GenBank/DDBJ databases">
        <title>Complete genome sequence of Streptomyces niveus SCSIO 3406.</title>
        <authorList>
            <person name="Zhu Q."/>
            <person name="Cheng W."/>
            <person name="Song Y."/>
            <person name="Li Q."/>
            <person name="Ju J."/>
        </authorList>
    </citation>
    <scope>NUCLEOTIDE SEQUENCE [LARGE SCALE GENOMIC DNA]</scope>
    <source>
        <strain evidence="10 11">SCSIO 3406</strain>
    </source>
</reference>
<evidence type="ECO:0000256" key="9">
    <source>
        <dbReference type="SAM" id="SignalP"/>
    </source>
</evidence>
<evidence type="ECO:0000256" key="6">
    <source>
        <dbReference type="ARBA" id="ARBA00023295"/>
    </source>
</evidence>
<dbReference type="PANTHER" id="PTHR42061">
    <property type="entry name" value="ENDO-CHITOSANASE"/>
    <property type="match status" value="1"/>
</dbReference>
<feature type="compositionally biased region" description="Pro residues" evidence="8">
    <location>
        <begin position="36"/>
        <end position="50"/>
    </location>
</feature>
<dbReference type="OrthoDB" id="4334655at2"/>
<keyword evidence="6" id="KW-0326">Glycosidase</keyword>
<evidence type="ECO:0000256" key="3">
    <source>
        <dbReference type="ARBA" id="ARBA00022729"/>
    </source>
</evidence>
<keyword evidence="3 9" id="KW-0732">Signal</keyword>
<evidence type="ECO:0000256" key="7">
    <source>
        <dbReference type="ARBA" id="ARBA00023326"/>
    </source>
</evidence>
<evidence type="ECO:0000313" key="11">
    <source>
        <dbReference type="Proteomes" id="UP000189677"/>
    </source>
</evidence>
<comment type="subcellular location">
    <subcellularLocation>
        <location evidence="1">Secreted</location>
    </subcellularLocation>
</comment>